<proteinExistence type="predicted"/>
<gene>
    <name evidence="1" type="ORF">D779_2995</name>
</gene>
<name>W9VUQ4_9GAMM</name>
<keyword evidence="2" id="KW-1185">Reference proteome</keyword>
<evidence type="ECO:0000313" key="2">
    <source>
        <dbReference type="Proteomes" id="UP000019460"/>
    </source>
</evidence>
<accession>W9VUQ4</accession>
<reference evidence="1 2" key="1">
    <citation type="submission" date="2012-11" db="EMBL/GenBank/DDBJ databases">
        <title>Genome assembly of Thiorhodococcus sp. AK35.</title>
        <authorList>
            <person name="Nupur N."/>
            <person name="Khatri I."/>
            <person name="Subramanian S."/>
            <person name="Pinnaka A."/>
        </authorList>
    </citation>
    <scope>NUCLEOTIDE SEQUENCE [LARGE SCALE GENOMIC DNA]</scope>
    <source>
        <strain evidence="1 2">AK35</strain>
    </source>
</reference>
<protein>
    <submittedName>
        <fullName evidence="1">Uncharacterized protein</fullName>
    </submittedName>
</protein>
<dbReference type="RefSeq" id="WP_043755725.1">
    <property type="nucleotide sequence ID" value="NZ_AONC01000048.1"/>
</dbReference>
<dbReference type="Proteomes" id="UP000019460">
    <property type="component" value="Unassembled WGS sequence"/>
</dbReference>
<dbReference type="EMBL" id="AONC01000048">
    <property type="protein sequence ID" value="EXJ14110.1"/>
    <property type="molecule type" value="Genomic_DNA"/>
</dbReference>
<evidence type="ECO:0000313" key="1">
    <source>
        <dbReference type="EMBL" id="EXJ14110.1"/>
    </source>
</evidence>
<comment type="caution">
    <text evidence="1">The sequence shown here is derived from an EMBL/GenBank/DDBJ whole genome shotgun (WGS) entry which is preliminary data.</text>
</comment>
<dbReference type="OrthoDB" id="5770106at2"/>
<sequence>MQHTIEHLKAADLGCLEPSILELRLGELIRSYSRECTLDLAESVVRHLEALALHPENASNRDQQSALSGFVSHWRWLAEQHRRGVGQNALAA</sequence>
<organism evidence="1 2">
    <name type="scientific">Imhoffiella purpurea</name>
    <dbReference type="NCBI Taxonomy" id="1249627"/>
    <lineage>
        <taxon>Bacteria</taxon>
        <taxon>Pseudomonadati</taxon>
        <taxon>Pseudomonadota</taxon>
        <taxon>Gammaproteobacteria</taxon>
        <taxon>Chromatiales</taxon>
        <taxon>Chromatiaceae</taxon>
        <taxon>Imhoffiella</taxon>
    </lineage>
</organism>
<dbReference type="AlphaFoldDB" id="W9VUQ4"/>